<sequence>MPLEDGLAVELPLWFVPDDPEETTLDVALVVDELVRLEEPELEEPKVVLEGNRLAVVLAVDRVEELVVLEDPEVIGGEDILVEAELMGRLRDPEVAVEREFEELVRVIVERDETPVGKPVKRLDIGTVERNSGVLGLVVLGVSPRPEERLALDWLRVVPVKEAKDPDKIPEELIGILGDVEGPEPIPLSDIEVV</sequence>
<reference evidence="1 2" key="1">
    <citation type="submission" date="2016-07" db="EMBL/GenBank/DDBJ databases">
        <title>Pervasive Adenine N6-methylation of Active Genes in Fungi.</title>
        <authorList>
            <consortium name="DOE Joint Genome Institute"/>
            <person name="Mondo S.J."/>
            <person name="Dannebaum R.O."/>
            <person name="Kuo R.C."/>
            <person name="Labutti K."/>
            <person name="Haridas S."/>
            <person name="Kuo A."/>
            <person name="Salamov A."/>
            <person name="Ahrendt S.R."/>
            <person name="Lipzen A."/>
            <person name="Sullivan W."/>
            <person name="Andreopoulos W.B."/>
            <person name="Clum A."/>
            <person name="Lindquist E."/>
            <person name="Daum C."/>
            <person name="Ramamoorthy G.K."/>
            <person name="Gryganskyi A."/>
            <person name="Culley D."/>
            <person name="Magnuson J.K."/>
            <person name="James T.Y."/>
            <person name="O'Malley M.A."/>
            <person name="Stajich J.E."/>
            <person name="Spatafora J.W."/>
            <person name="Visel A."/>
            <person name="Grigoriev I.V."/>
        </authorList>
    </citation>
    <scope>NUCLEOTIDE SEQUENCE [LARGE SCALE GENOMIC DNA]</scope>
    <source>
        <strain evidence="1 2">CBS 115471</strain>
    </source>
</reference>
<organism evidence="1 2">
    <name type="scientific">Clohesyomyces aquaticus</name>
    <dbReference type="NCBI Taxonomy" id="1231657"/>
    <lineage>
        <taxon>Eukaryota</taxon>
        <taxon>Fungi</taxon>
        <taxon>Dikarya</taxon>
        <taxon>Ascomycota</taxon>
        <taxon>Pezizomycotina</taxon>
        <taxon>Dothideomycetes</taxon>
        <taxon>Pleosporomycetidae</taxon>
        <taxon>Pleosporales</taxon>
        <taxon>Lindgomycetaceae</taxon>
        <taxon>Clohesyomyces</taxon>
    </lineage>
</organism>
<accession>A0A1Y1YBG7</accession>
<dbReference type="AlphaFoldDB" id="A0A1Y1YBG7"/>
<dbReference type="Proteomes" id="UP000193144">
    <property type="component" value="Unassembled WGS sequence"/>
</dbReference>
<comment type="caution">
    <text evidence="1">The sequence shown here is derived from an EMBL/GenBank/DDBJ whole genome shotgun (WGS) entry which is preliminary data.</text>
</comment>
<evidence type="ECO:0000313" key="2">
    <source>
        <dbReference type="Proteomes" id="UP000193144"/>
    </source>
</evidence>
<evidence type="ECO:0000313" key="1">
    <source>
        <dbReference type="EMBL" id="ORX95360.1"/>
    </source>
</evidence>
<gene>
    <name evidence="1" type="ORF">BCR34DRAFT_607980</name>
</gene>
<keyword evidence="2" id="KW-1185">Reference proteome</keyword>
<dbReference type="EMBL" id="MCFA01000281">
    <property type="protein sequence ID" value="ORX95360.1"/>
    <property type="molecule type" value="Genomic_DNA"/>
</dbReference>
<proteinExistence type="predicted"/>
<name>A0A1Y1YBG7_9PLEO</name>
<protein>
    <submittedName>
        <fullName evidence="1">Uncharacterized protein</fullName>
    </submittedName>
</protein>